<dbReference type="PANTHER" id="PTHR42973">
    <property type="entry name" value="BINDING OXIDOREDUCTASE, PUTATIVE (AFU_ORTHOLOGUE AFUA_1G17690)-RELATED"/>
    <property type="match status" value="1"/>
</dbReference>
<dbReference type="InterPro" id="IPR016169">
    <property type="entry name" value="FAD-bd_PCMH_sub2"/>
</dbReference>
<evidence type="ECO:0000259" key="7">
    <source>
        <dbReference type="PROSITE" id="PS51387"/>
    </source>
</evidence>
<dbReference type="Pfam" id="PF01565">
    <property type="entry name" value="FAD_binding_4"/>
    <property type="match status" value="1"/>
</dbReference>
<comment type="cofactor">
    <cofactor evidence="1">
        <name>FAD</name>
        <dbReference type="ChEBI" id="CHEBI:57692"/>
    </cofactor>
</comment>
<comment type="similarity">
    <text evidence="2">Belongs to the oxygen-dependent FAD-linked oxidoreductase family.</text>
</comment>
<dbReference type="Proteomes" id="UP000253664">
    <property type="component" value="Unassembled WGS sequence"/>
</dbReference>
<accession>A0A367L7Z1</accession>
<dbReference type="GO" id="GO:0006465">
    <property type="term" value="P:signal peptide processing"/>
    <property type="evidence" value="ECO:0007669"/>
    <property type="project" value="InterPro"/>
</dbReference>
<keyword evidence="4" id="KW-0274">FAD</keyword>
<evidence type="ECO:0000256" key="1">
    <source>
        <dbReference type="ARBA" id="ARBA00001974"/>
    </source>
</evidence>
<dbReference type="InterPro" id="IPR000223">
    <property type="entry name" value="Pept_S26A_signal_pept_1"/>
</dbReference>
<dbReference type="Gene3D" id="3.40.462.20">
    <property type="match status" value="1"/>
</dbReference>
<dbReference type="InterPro" id="IPR050416">
    <property type="entry name" value="FAD-linked_Oxidoreductase"/>
</dbReference>
<dbReference type="SUPFAM" id="SSF56176">
    <property type="entry name" value="FAD-binding/transporter-associated domain-like"/>
    <property type="match status" value="1"/>
</dbReference>
<keyword evidence="5" id="KW-0560">Oxidoreductase</keyword>
<feature type="active site" evidence="6">
    <location>
        <position position="58"/>
    </location>
</feature>
<sequence>MALKTLWARLRRRPWPWSSRLGDARTAMLQLLGFASWIPLMIWFNLHVAELTLIDGPSMHPLLNSDWDTTLRRDLVLNHKWNPLNGLKRGMVVTLSPYDPESVLVKRVVALPGDVVQTKPPYQFPLQRVPQGHVWVEGDGAPGTSRDSNTFGPVSMRLLTGRVTHIVYPFQKFGRLPWWERERPLTSHQYRRRCIQIRDGLRLDLTTFIYDTPALTCHRCQHTMKLITTSFLLHTATAWARLFTSPADSFVRDLSPLLSEGATVLLSSSAAAAPLLKRNASPRISPGYVAVVEIKYANRHGMPFLAVSGGHGWLSTLNRLQGGIQINMRKMNHTRLNADGKTANVGGGTLQREITAALFAEGKRAVMSVCECVSAIGPLLGGGHSLLQARHGFAADNLVSARVVLADGSVVTASAKEEADLFWGIRGAGHNFGIVTSFDVKAYDAQGRWAITRLVFTHDKLEELVETWNKLEDRYEDRGLLTLWGQIQRQEQVDRRHPVIHLRILSEGDAPVINEFKEAFRRLRPTRDSTVEGLSWGQVHASGTEAKSCDINQNMMGFPSSFRRWDAAALRRAFDLLSELTADATFASSRILLQSYGNKGVRDVPDSANAVAPEERRYNLLLAATLTWRGEDQVKLAKARDFGNRMQNVTTGADGLHHSYLNYAQGHEAVEEVYGRDWGRIGRLRGLKRRFDPLNRFGFYMPL</sequence>
<dbReference type="InterPro" id="IPR016164">
    <property type="entry name" value="FAD-linked_Oxase-like_C"/>
</dbReference>
<dbReference type="InterPro" id="IPR006094">
    <property type="entry name" value="Oxid_FAD_bind_N"/>
</dbReference>
<proteinExistence type="inferred from homology"/>
<keyword evidence="3" id="KW-0285">Flavoprotein</keyword>
<dbReference type="SUPFAM" id="SSF51306">
    <property type="entry name" value="LexA/Signal peptidase"/>
    <property type="match status" value="1"/>
</dbReference>
<protein>
    <recommendedName>
        <fullName evidence="7">FAD-binding PCMH-type domain-containing protein</fullName>
    </recommendedName>
</protein>
<dbReference type="OrthoDB" id="9996127at2759"/>
<dbReference type="InterPro" id="IPR036286">
    <property type="entry name" value="LexA/Signal_pep-like_sf"/>
</dbReference>
<dbReference type="InterPro" id="IPR016166">
    <property type="entry name" value="FAD-bd_PCMH"/>
</dbReference>
<dbReference type="Gene3D" id="2.10.109.10">
    <property type="entry name" value="Umud Fragment, subunit A"/>
    <property type="match status" value="1"/>
</dbReference>
<reference evidence="8 9" key="1">
    <citation type="journal article" date="2015" name="BMC Genomics">
        <title>Insights from the genome of Ophiocordyceps polyrhachis-furcata to pathogenicity and host specificity in insect fungi.</title>
        <authorList>
            <person name="Wichadakul D."/>
            <person name="Kobmoo N."/>
            <person name="Ingsriswang S."/>
            <person name="Tangphatsornruang S."/>
            <person name="Chantasingh D."/>
            <person name="Luangsa-ard J.J."/>
            <person name="Eurwilaichitr L."/>
        </authorList>
    </citation>
    <scope>NUCLEOTIDE SEQUENCE [LARGE SCALE GENOMIC DNA]</scope>
    <source>
        <strain evidence="8 9">BCC 54312</strain>
    </source>
</reference>
<dbReference type="EMBL" id="LKCN02000012">
    <property type="protein sequence ID" value="RCI10352.1"/>
    <property type="molecule type" value="Genomic_DNA"/>
</dbReference>
<dbReference type="PANTHER" id="PTHR42973:SF9">
    <property type="entry name" value="FAD-BINDING PCMH-TYPE DOMAIN-CONTAINING PROTEIN-RELATED"/>
    <property type="match status" value="1"/>
</dbReference>
<comment type="caution">
    <text evidence="8">The sequence shown here is derived from an EMBL/GenBank/DDBJ whole genome shotgun (WGS) entry which is preliminary data.</text>
</comment>
<dbReference type="InterPro" id="IPR036318">
    <property type="entry name" value="FAD-bd_PCMH-like_sf"/>
</dbReference>
<dbReference type="STRING" id="1330021.A0A367L7Z1"/>
<evidence type="ECO:0000256" key="4">
    <source>
        <dbReference type="ARBA" id="ARBA00022827"/>
    </source>
</evidence>
<evidence type="ECO:0000256" key="3">
    <source>
        <dbReference type="ARBA" id="ARBA00022630"/>
    </source>
</evidence>
<dbReference type="GO" id="GO:0071949">
    <property type="term" value="F:FAD binding"/>
    <property type="evidence" value="ECO:0007669"/>
    <property type="project" value="InterPro"/>
</dbReference>
<dbReference type="InterPro" id="IPR019533">
    <property type="entry name" value="Peptidase_S26"/>
</dbReference>
<evidence type="ECO:0000256" key="2">
    <source>
        <dbReference type="ARBA" id="ARBA00005466"/>
    </source>
</evidence>
<evidence type="ECO:0000256" key="5">
    <source>
        <dbReference type="ARBA" id="ARBA00023002"/>
    </source>
</evidence>
<evidence type="ECO:0000256" key="6">
    <source>
        <dbReference type="PIRSR" id="PIRSR600223-1"/>
    </source>
</evidence>
<dbReference type="CDD" id="cd06530">
    <property type="entry name" value="S26_SPase_I"/>
    <property type="match status" value="1"/>
</dbReference>
<dbReference type="SUPFAM" id="SSF55103">
    <property type="entry name" value="FAD-linked oxidases, C-terminal domain"/>
    <property type="match status" value="1"/>
</dbReference>
<dbReference type="PROSITE" id="PS51387">
    <property type="entry name" value="FAD_PCMH"/>
    <property type="match status" value="1"/>
</dbReference>
<feature type="active site" evidence="6">
    <location>
        <position position="106"/>
    </location>
</feature>
<feature type="domain" description="FAD-binding PCMH-type" evidence="7">
    <location>
        <begin position="268"/>
        <end position="445"/>
    </location>
</feature>
<keyword evidence="9" id="KW-1185">Reference proteome</keyword>
<gene>
    <name evidence="8" type="ORF">L249_4378</name>
</gene>
<dbReference type="GO" id="GO:0016020">
    <property type="term" value="C:membrane"/>
    <property type="evidence" value="ECO:0007669"/>
    <property type="project" value="InterPro"/>
</dbReference>
<dbReference type="Pfam" id="PF10502">
    <property type="entry name" value="Peptidase_S26"/>
    <property type="match status" value="1"/>
</dbReference>
<name>A0A367L7Z1_9HYPO</name>
<dbReference type="GO" id="GO:0016491">
    <property type="term" value="F:oxidoreductase activity"/>
    <property type="evidence" value="ECO:0007669"/>
    <property type="project" value="UniProtKB-KW"/>
</dbReference>
<dbReference type="PRINTS" id="PR00727">
    <property type="entry name" value="LEADERPTASE"/>
</dbReference>
<dbReference type="Gene3D" id="3.30.465.10">
    <property type="match status" value="1"/>
</dbReference>
<evidence type="ECO:0000313" key="8">
    <source>
        <dbReference type="EMBL" id="RCI10352.1"/>
    </source>
</evidence>
<dbReference type="GO" id="GO:0004252">
    <property type="term" value="F:serine-type endopeptidase activity"/>
    <property type="evidence" value="ECO:0007669"/>
    <property type="project" value="InterPro"/>
</dbReference>
<evidence type="ECO:0000313" key="9">
    <source>
        <dbReference type="Proteomes" id="UP000253664"/>
    </source>
</evidence>
<dbReference type="AlphaFoldDB" id="A0A367L7Z1"/>
<organism evidence="8 9">
    <name type="scientific">Ophiocordyceps polyrhachis-furcata BCC 54312</name>
    <dbReference type="NCBI Taxonomy" id="1330021"/>
    <lineage>
        <taxon>Eukaryota</taxon>
        <taxon>Fungi</taxon>
        <taxon>Dikarya</taxon>
        <taxon>Ascomycota</taxon>
        <taxon>Pezizomycotina</taxon>
        <taxon>Sordariomycetes</taxon>
        <taxon>Hypocreomycetidae</taxon>
        <taxon>Hypocreales</taxon>
        <taxon>Ophiocordycipitaceae</taxon>
        <taxon>Ophiocordyceps</taxon>
    </lineage>
</organism>